<dbReference type="Proteomes" id="UP000724874">
    <property type="component" value="Unassembled WGS sequence"/>
</dbReference>
<gene>
    <name evidence="2" type="ORF">CPB84DRAFT_434184</name>
</gene>
<feature type="compositionally biased region" description="Basic and acidic residues" evidence="1">
    <location>
        <begin position="77"/>
        <end position="87"/>
    </location>
</feature>
<accession>A0A9P5TRA3</accession>
<dbReference type="OrthoDB" id="8693905at2759"/>
<feature type="compositionally biased region" description="Polar residues" evidence="1">
    <location>
        <begin position="96"/>
        <end position="121"/>
    </location>
</feature>
<dbReference type="AlphaFoldDB" id="A0A9P5TRA3"/>
<dbReference type="EMBL" id="JADNYJ010000019">
    <property type="protein sequence ID" value="KAF8906290.1"/>
    <property type="molecule type" value="Genomic_DNA"/>
</dbReference>
<protein>
    <submittedName>
        <fullName evidence="2">Uncharacterized protein</fullName>
    </submittedName>
</protein>
<feature type="compositionally biased region" description="Low complexity" evidence="1">
    <location>
        <begin position="122"/>
        <end position="134"/>
    </location>
</feature>
<dbReference type="InterPro" id="IPR036872">
    <property type="entry name" value="CH_dom_sf"/>
</dbReference>
<evidence type="ECO:0000313" key="2">
    <source>
        <dbReference type="EMBL" id="KAF8906290.1"/>
    </source>
</evidence>
<feature type="compositionally biased region" description="Low complexity" evidence="1">
    <location>
        <begin position="164"/>
        <end position="175"/>
    </location>
</feature>
<name>A0A9P5TRA3_GYMJU</name>
<dbReference type="Gene3D" id="1.10.418.10">
    <property type="entry name" value="Calponin-like domain"/>
    <property type="match status" value="1"/>
</dbReference>
<proteinExistence type="predicted"/>
<feature type="compositionally biased region" description="Polar residues" evidence="1">
    <location>
        <begin position="181"/>
        <end position="191"/>
    </location>
</feature>
<feature type="compositionally biased region" description="Pro residues" evidence="1">
    <location>
        <begin position="224"/>
        <end position="236"/>
    </location>
</feature>
<feature type="compositionally biased region" description="Acidic residues" evidence="1">
    <location>
        <begin position="204"/>
        <end position="216"/>
    </location>
</feature>
<feature type="region of interest" description="Disordered" evidence="1">
    <location>
        <begin position="74"/>
        <end position="251"/>
    </location>
</feature>
<comment type="caution">
    <text evidence="2">The sequence shown here is derived from an EMBL/GenBank/DDBJ whole genome shotgun (WGS) entry which is preliminary data.</text>
</comment>
<reference evidence="2" key="1">
    <citation type="submission" date="2020-11" db="EMBL/GenBank/DDBJ databases">
        <authorList>
            <consortium name="DOE Joint Genome Institute"/>
            <person name="Ahrendt S."/>
            <person name="Riley R."/>
            <person name="Andreopoulos W."/>
            <person name="LaButti K."/>
            <person name="Pangilinan J."/>
            <person name="Ruiz-duenas F.J."/>
            <person name="Barrasa J.M."/>
            <person name="Sanchez-Garcia M."/>
            <person name="Camarero S."/>
            <person name="Miyauchi S."/>
            <person name="Serrano A."/>
            <person name="Linde D."/>
            <person name="Babiker R."/>
            <person name="Drula E."/>
            <person name="Ayuso-Fernandez I."/>
            <person name="Pacheco R."/>
            <person name="Padilla G."/>
            <person name="Ferreira P."/>
            <person name="Barriuso J."/>
            <person name="Kellner H."/>
            <person name="Castanera R."/>
            <person name="Alfaro M."/>
            <person name="Ramirez L."/>
            <person name="Pisabarro A.G."/>
            <person name="Kuo A."/>
            <person name="Tritt A."/>
            <person name="Lipzen A."/>
            <person name="He G."/>
            <person name="Yan M."/>
            <person name="Ng V."/>
            <person name="Cullen D."/>
            <person name="Martin F."/>
            <person name="Rosso M.-N."/>
            <person name="Henrissat B."/>
            <person name="Hibbett D."/>
            <person name="Martinez A.T."/>
            <person name="Grigoriev I.V."/>
        </authorList>
    </citation>
    <scope>NUCLEOTIDE SEQUENCE</scope>
    <source>
        <strain evidence="2">AH 44721</strain>
    </source>
</reference>
<evidence type="ECO:0000256" key="1">
    <source>
        <dbReference type="SAM" id="MobiDB-lite"/>
    </source>
</evidence>
<organism evidence="2 3">
    <name type="scientific">Gymnopilus junonius</name>
    <name type="common">Spectacular rustgill mushroom</name>
    <name type="synonym">Gymnopilus spectabilis subsp. junonius</name>
    <dbReference type="NCBI Taxonomy" id="109634"/>
    <lineage>
        <taxon>Eukaryota</taxon>
        <taxon>Fungi</taxon>
        <taxon>Dikarya</taxon>
        <taxon>Basidiomycota</taxon>
        <taxon>Agaricomycotina</taxon>
        <taxon>Agaricomycetes</taxon>
        <taxon>Agaricomycetidae</taxon>
        <taxon>Agaricales</taxon>
        <taxon>Agaricineae</taxon>
        <taxon>Hymenogastraceae</taxon>
        <taxon>Gymnopilus</taxon>
    </lineage>
</organism>
<sequence length="279" mass="30335">MNKLRQSNIVRPDAREDGVVRTANITKFLAACASYGLPNEDLFLRDDLMKATSDKEAAVRVARTVIKLVSFVEDGEEERRKEREKGKWIRGGGLGHSQSSQNGSGRESQNASSNGTRSPYGTLSSASSRATASTPNLLPSQMHQPPLTPRKKWSPPEDMTPLRSSSPEGSASGSGTPLARSKTSTNISRAPQRSREEDDRSHTDDEDDDSQSDDAEHDAVFNPVPVPTMMRPPPRSPLRKQPSQKKARERVGWTTCLGKAGGGSRAGVCAIHFGPFARL</sequence>
<keyword evidence="3" id="KW-1185">Reference proteome</keyword>
<evidence type="ECO:0000313" key="3">
    <source>
        <dbReference type="Proteomes" id="UP000724874"/>
    </source>
</evidence>
<feature type="compositionally biased region" description="Basic and acidic residues" evidence="1">
    <location>
        <begin position="193"/>
        <end position="203"/>
    </location>
</feature>